<dbReference type="Pfam" id="PF10453">
    <property type="entry name" value="NUFIP1"/>
    <property type="match status" value="1"/>
</dbReference>
<evidence type="ECO:0000259" key="8">
    <source>
        <dbReference type="PROSITE" id="PS50103"/>
    </source>
</evidence>
<comment type="caution">
    <text evidence="9">The sequence shown here is derived from an EMBL/GenBank/DDBJ whole genome shotgun (WGS) entry which is preliminary data.</text>
</comment>
<evidence type="ECO:0000256" key="6">
    <source>
        <dbReference type="SAM" id="Phobius"/>
    </source>
</evidence>
<evidence type="ECO:0000313" key="9">
    <source>
        <dbReference type="EMBL" id="KAK7757753.1"/>
    </source>
</evidence>
<keyword evidence="2 4" id="KW-0863">Zinc-finger</keyword>
<evidence type="ECO:0000256" key="5">
    <source>
        <dbReference type="SAM" id="MobiDB-lite"/>
    </source>
</evidence>
<feature type="region of interest" description="Disordered" evidence="5">
    <location>
        <begin position="212"/>
        <end position="309"/>
    </location>
</feature>
<feature type="compositionally biased region" description="Basic and acidic residues" evidence="5">
    <location>
        <begin position="427"/>
        <end position="438"/>
    </location>
</feature>
<evidence type="ECO:0000256" key="4">
    <source>
        <dbReference type="PROSITE-ProRule" id="PRU00723"/>
    </source>
</evidence>
<keyword evidence="7" id="KW-0732">Signal</keyword>
<organism evidence="9 10">
    <name type="scientific">Diatrype stigma</name>
    <dbReference type="NCBI Taxonomy" id="117547"/>
    <lineage>
        <taxon>Eukaryota</taxon>
        <taxon>Fungi</taxon>
        <taxon>Dikarya</taxon>
        <taxon>Ascomycota</taxon>
        <taxon>Pezizomycotina</taxon>
        <taxon>Sordariomycetes</taxon>
        <taxon>Xylariomycetidae</taxon>
        <taxon>Xylariales</taxon>
        <taxon>Diatrypaceae</taxon>
        <taxon>Diatrype</taxon>
    </lineage>
</organism>
<evidence type="ECO:0000256" key="2">
    <source>
        <dbReference type="ARBA" id="ARBA00022771"/>
    </source>
</evidence>
<dbReference type="AlphaFoldDB" id="A0AAN9V0E6"/>
<dbReference type="InterPro" id="IPR019496">
    <property type="entry name" value="NUFIP1_cons_dom"/>
</dbReference>
<dbReference type="Gene3D" id="4.10.1000.10">
    <property type="entry name" value="Zinc finger, CCCH-type"/>
    <property type="match status" value="1"/>
</dbReference>
<feature type="region of interest" description="Disordered" evidence="5">
    <location>
        <begin position="385"/>
        <end position="474"/>
    </location>
</feature>
<gene>
    <name evidence="9" type="ORF">SLS62_000131</name>
</gene>
<feature type="compositionally biased region" description="Polar residues" evidence="5">
    <location>
        <begin position="391"/>
        <end position="407"/>
    </location>
</feature>
<sequence>MLALPVLFLLMAMPFKDTNNPLHLKNLAMPVKLLISHMDRLTFRSSMTTSLRDGVVVDTRVTEVVTSLIILWDLLSALVLIGLVVTVHILGVATAIRILLLIHLHLIRNRLHTGNLLPEATMARTIGVRAEVTTRPHQGAASPVAHKPDQASFKKKKRKTNTLGLTPGDGDESDQGPADEEAYWVQKLGNEIPAIPNMAAWLAERKANYPTKKHIQEKKKAEALKAAQASSHANNASTKIDSDEEKLGKLQAEMSKVERRLKEKRKRSAQDEGDDMRLSDSVSVKSEDEAPESLTTHKPASLPPPPIVRADPSSHCKYYATGGKCGKKDKCRFKHDPAVREAALQEQTRNGGRLTLKQRLMLNDKNMEDRETVEVIISLRSNGRILDPQNPEISRQRYSPQTTSTLPTAPGSASLPPNPITSAHSSEMQHGKPKKESKPIQYATDDGPNGLGNMGLLPSDRIPAFQQNPDGSPF</sequence>
<dbReference type="InterPro" id="IPR000571">
    <property type="entry name" value="Znf_CCCH"/>
</dbReference>
<feature type="region of interest" description="Disordered" evidence="5">
    <location>
        <begin position="134"/>
        <end position="177"/>
    </location>
</feature>
<dbReference type="Proteomes" id="UP001320420">
    <property type="component" value="Unassembled WGS sequence"/>
</dbReference>
<feature type="signal peptide" evidence="7">
    <location>
        <begin position="1"/>
        <end position="18"/>
    </location>
</feature>
<keyword evidence="10" id="KW-1185">Reference proteome</keyword>
<evidence type="ECO:0000256" key="3">
    <source>
        <dbReference type="ARBA" id="ARBA00022833"/>
    </source>
</evidence>
<reference evidence="9 10" key="1">
    <citation type="submission" date="2024-02" db="EMBL/GenBank/DDBJ databases">
        <title>De novo assembly and annotation of 12 fungi associated with fruit tree decline syndrome in Ontario, Canada.</title>
        <authorList>
            <person name="Sulman M."/>
            <person name="Ellouze W."/>
            <person name="Ilyukhin E."/>
        </authorList>
    </citation>
    <scope>NUCLEOTIDE SEQUENCE [LARGE SCALE GENOMIC DNA]</scope>
    <source>
        <strain evidence="9 10">M11/M66-122</strain>
    </source>
</reference>
<dbReference type="PROSITE" id="PS50103">
    <property type="entry name" value="ZF_C3H1"/>
    <property type="match status" value="1"/>
</dbReference>
<evidence type="ECO:0000256" key="7">
    <source>
        <dbReference type="SAM" id="SignalP"/>
    </source>
</evidence>
<keyword evidence="6" id="KW-1133">Transmembrane helix</keyword>
<feature type="transmembrane region" description="Helical" evidence="6">
    <location>
        <begin position="74"/>
        <end position="100"/>
    </location>
</feature>
<keyword evidence="3 4" id="KW-0862">Zinc</keyword>
<keyword evidence="6" id="KW-0472">Membrane</keyword>
<dbReference type="InterPro" id="IPR036855">
    <property type="entry name" value="Znf_CCCH_sf"/>
</dbReference>
<dbReference type="SUPFAM" id="SSF90229">
    <property type="entry name" value="CCCH zinc finger"/>
    <property type="match status" value="1"/>
</dbReference>
<name>A0AAN9V0E6_9PEZI</name>
<feature type="chain" id="PRO_5042966907" description="C3H1-type domain-containing protein" evidence="7">
    <location>
        <begin position="19"/>
        <end position="474"/>
    </location>
</feature>
<evidence type="ECO:0000256" key="1">
    <source>
        <dbReference type="ARBA" id="ARBA00022723"/>
    </source>
</evidence>
<accession>A0AAN9V0E6</accession>
<keyword evidence="1 4" id="KW-0479">Metal-binding</keyword>
<feature type="compositionally biased region" description="Low complexity" evidence="5">
    <location>
        <begin position="224"/>
        <end position="237"/>
    </location>
</feature>
<dbReference type="GO" id="GO:0008270">
    <property type="term" value="F:zinc ion binding"/>
    <property type="evidence" value="ECO:0007669"/>
    <property type="project" value="UniProtKB-KW"/>
</dbReference>
<keyword evidence="6" id="KW-0812">Transmembrane</keyword>
<feature type="domain" description="C3H1-type" evidence="8">
    <location>
        <begin position="310"/>
        <end position="338"/>
    </location>
</feature>
<evidence type="ECO:0000313" key="10">
    <source>
        <dbReference type="Proteomes" id="UP001320420"/>
    </source>
</evidence>
<feature type="zinc finger region" description="C3H1-type" evidence="4">
    <location>
        <begin position="310"/>
        <end position="338"/>
    </location>
</feature>
<protein>
    <recommendedName>
        <fullName evidence="8">C3H1-type domain-containing protein</fullName>
    </recommendedName>
</protein>
<feature type="compositionally biased region" description="Polar residues" evidence="5">
    <location>
        <begin position="465"/>
        <end position="474"/>
    </location>
</feature>
<proteinExistence type="predicted"/>
<dbReference type="EMBL" id="JAKJXP020000001">
    <property type="protein sequence ID" value="KAK7757753.1"/>
    <property type="molecule type" value="Genomic_DNA"/>
</dbReference>